<evidence type="ECO:0000256" key="3">
    <source>
        <dbReference type="SAM" id="MobiDB-lite"/>
    </source>
</evidence>
<gene>
    <name evidence="6" type="primary">LOC113413665</name>
</gene>
<sequence>MSDSQESMEVTLQTEVESGASGFSVAGGGAEGIFVKQVLKESPASNLFSLKEGDQLLSATIFFDNIKYEDALKILQYSEPYKVQFNLKRKLLGKDELEAVHSATQSKKEKLSQGMDTMEISEKTISEEDRTNLIVKQRVGRQKRTKKDRLSWPKFQSIKGKKILGHRRSRSTSDAYEHGIPDVSPTSTDTESQFQPEEIHGKIKKQSQKKLKFPAIGFKMHKKQEPYEINPFKEYENDTTVELSEIMTREYTPLDVDRKPKEKEPKRGVSETVFPLPQHTRKYPDVELTITKSKEKKLKSNLEFTKQEPTVATTQMKTAVIQTKDIADSQIKVSQNIPKMRKKKQKDSKVQTETQYQKEDKGKEPNIASKYALPQIESPKVEVDIKIPKMDLSLPKADHKATKPELKMEEIAADINISELDIKSKARQEILELKTTDQETNITSDEIPADGSAITLQDDENKFKMLKLQMPKFGISLPKQKVIPLGELSISSVEADFPKTAMKTELTTAEIEADIKLTDVQIEAPSLDMEIGENGKIKMPSLKMPSVKVAKLKAPEAGVSLPKVETDVTLPKGKAEVPEGAAAIKLPEAEGTIDGGGLKMHMPKFKMPSMGFSKPDIKGPKVDVDVSMPKVEASLPEAELCPAKPELKWDKPLGYIDMAAPEIIIPTGQVSLEVRCPRTEIKPPSSMAVQVPDVQLESGDSKFKMSKVQMPKIGISRPKGKGFSDGEVTIPSMEGGLPKTGLKMEITLPSSELEADITVPEMNREAPILDVEVEEKGKIKTPRVNLPSVKPPKLTAPEVDISLPKVEGDVSLPKAKAELPDSEAASKAAEAEGSREKGRMKIHMPKFKMPSMGFSKSDIKGPKIDSDASMPDVHTSLPKVELSTTKPQLKTDEFEGDIRIAAPEVKIPWVPVTVELQAPGVEVQASSGKIPDIAIGLSKDVDVPQLKTTADIIDIAVEASTLEMESDVLGEKKDVLEQKIKMPQIIRADVKTSAVGIPSVDISVTQSEVSTQDLHGAAKEPKAKGQITKRESLDGEEKGHFKMPKFKLPSLSWSPKKEASLKTNIKEPLQESNLGIVSVDTGTEPKVTLSEDQGAHTDGNVDIATKKSQVKRPHLSMPKISLSKTKLPKAEVDTVVEGDGALVQIPDIENSFTTRKVEETEISVKMLKGDIKEIKTFQTDPDISLLKTDTKVSMTKSSFEQKCLETEFKGDICLDSASVKSDGTEGEFRMPKLKMPKFGISDLSESEISDLSGSGITLSKPESDASQFQMTTESEELGGKTQPLQVKSDEGTSEEIQTEESQSWFKMPKFKMPSFGRTSKAKRSGAEIEDITGEAHVTELQAEVKSPEVVTISRELDSEKNTSEQKVMLPKEDVRVQKEQQSTTDQLMDEGSFLQSSEKIGRKSSDLEHKTYADIVKDGAEGQSSQTEFSGTIPKMDIDRNIPKTKMTIQQPQVIPDIMAVAEIPPTEITMEKKIDASITDPEPLQSLDRQAEEMGAEKKSPKKDSQGKESIFKMPTFSMPLFGWSTTKSDAIVPGIESDLEEPAVTLSKVKVGVSITDEDFEIIDFPVEGFEKDLPKEGEVKAEEKEKTSKMKASKFKIPKFANLRSKSQGGEMQVDSPKVQTEVSLVRPEGETSGIQFQDKKLGDAEESFQKPKFKMLKFTHRISEGEKLTSEETVDIKDTADGDISQLQFKTMFPEEKGDDIQKSKARITTLSEPAIQRPQVGSKFQSTDSSFVGTTMYVHKQVPKEFSAEFLKEKMDTMDSNIQKSIAKITTLKEPDIQTAPLEIKLQPDDPFSSSETVQVKGSITESKEIKMESKSSFGCGDIAEIQESFSTQIVKESEIPPSEVKTAAFGFSLLKVKIQESHVSLDVPVKLSSTKCMGEIFEDKDHQLSGTGEAAQKADKDKDITYEYIEGTSSAATLTTLKSFTVDIQSSGEFAESHSEPIEISKSAIETAGEMAFTSNTDEVTDEKDSKRSGGFKLWFPSIGFSTDDTTSESKPEAQQKVQPDDSSKLDNDTAKETEKAGWFKFPKLGFSSPTKKSKEEGKEKETDSKEGKGEESPTDKNETFFDAQETLPLKEKEENETSGDIPSEPIVSSSARTELILLEKGKAEPKHTPEDPSK</sequence>
<dbReference type="KEGG" id="nss:113413665"/>
<feature type="region of interest" description="Disordered" evidence="3">
    <location>
        <begin position="814"/>
        <end position="837"/>
    </location>
</feature>
<organism evidence="5 6">
    <name type="scientific">Notechis scutatus</name>
    <name type="common">mainland tiger snake</name>
    <dbReference type="NCBI Taxonomy" id="8663"/>
    <lineage>
        <taxon>Eukaryota</taxon>
        <taxon>Metazoa</taxon>
        <taxon>Chordata</taxon>
        <taxon>Craniata</taxon>
        <taxon>Vertebrata</taxon>
        <taxon>Euteleostomi</taxon>
        <taxon>Lepidosauria</taxon>
        <taxon>Squamata</taxon>
        <taxon>Bifurcata</taxon>
        <taxon>Unidentata</taxon>
        <taxon>Episquamata</taxon>
        <taxon>Toxicofera</taxon>
        <taxon>Serpentes</taxon>
        <taxon>Colubroidea</taxon>
        <taxon>Elapidae</taxon>
        <taxon>Hydrophiinae</taxon>
        <taxon>Notechis</taxon>
    </lineage>
</organism>
<feature type="region of interest" description="Disordered" evidence="3">
    <location>
        <begin position="1992"/>
        <end position="2125"/>
    </location>
</feature>
<evidence type="ECO:0000256" key="2">
    <source>
        <dbReference type="ARBA" id="ARBA00023242"/>
    </source>
</evidence>
<protein>
    <submittedName>
        <fullName evidence="6">Protein AHNAK2-like</fullName>
    </submittedName>
</protein>
<dbReference type="GO" id="GO:0005634">
    <property type="term" value="C:nucleus"/>
    <property type="evidence" value="ECO:0007669"/>
    <property type="project" value="UniProtKB-SubCell"/>
</dbReference>
<dbReference type="PROSITE" id="PS50106">
    <property type="entry name" value="PDZ"/>
    <property type="match status" value="1"/>
</dbReference>
<feature type="region of interest" description="Disordered" evidence="3">
    <location>
        <begin position="337"/>
        <end position="365"/>
    </location>
</feature>
<feature type="region of interest" description="Disordered" evidence="3">
    <location>
        <begin position="1273"/>
        <end position="1326"/>
    </location>
</feature>
<dbReference type="RefSeq" id="XP_026525892.1">
    <property type="nucleotide sequence ID" value="XM_026670107.1"/>
</dbReference>
<feature type="compositionally biased region" description="Basic and acidic residues" evidence="3">
    <location>
        <begin position="1998"/>
        <end position="2028"/>
    </location>
</feature>
<feature type="domain" description="PDZ" evidence="4">
    <location>
        <begin position="9"/>
        <end position="76"/>
    </location>
</feature>
<evidence type="ECO:0000256" key="1">
    <source>
        <dbReference type="ARBA" id="ARBA00004123"/>
    </source>
</evidence>
<feature type="compositionally biased region" description="Basic and acidic residues" evidence="3">
    <location>
        <begin position="1399"/>
        <end position="1420"/>
    </location>
</feature>
<feature type="region of interest" description="Disordered" evidence="3">
    <location>
        <begin position="163"/>
        <end position="191"/>
    </location>
</feature>
<dbReference type="PANTHER" id="PTHR23348:SF41">
    <property type="entry name" value="NEUROBLAST DIFFERENTIATION-ASSOCIATED PROTEIN AHNAK"/>
    <property type="match status" value="1"/>
</dbReference>
<dbReference type="InterPro" id="IPR001478">
    <property type="entry name" value="PDZ"/>
</dbReference>
<evidence type="ECO:0000259" key="4">
    <source>
        <dbReference type="PROSITE" id="PS50106"/>
    </source>
</evidence>
<reference evidence="6" key="1">
    <citation type="submission" date="2025-08" db="UniProtKB">
        <authorList>
            <consortium name="RefSeq"/>
        </authorList>
    </citation>
    <scope>IDENTIFICATION</scope>
</reference>
<feature type="compositionally biased region" description="Basic and acidic residues" evidence="3">
    <location>
        <begin position="2043"/>
        <end position="2070"/>
    </location>
</feature>
<dbReference type="PANTHER" id="PTHR23348">
    <property type="entry name" value="PERIAXIN/AHNAK"/>
    <property type="match status" value="1"/>
</dbReference>
<feature type="compositionally biased region" description="Basic and acidic residues" evidence="3">
    <location>
        <begin position="1354"/>
        <end position="1378"/>
    </location>
</feature>
<feature type="region of interest" description="Disordered" evidence="3">
    <location>
        <begin position="1354"/>
        <end position="1437"/>
    </location>
</feature>
<keyword evidence="2" id="KW-0539">Nucleus</keyword>
<name>A0A6J1U4M3_9SAUR</name>
<dbReference type="Gene3D" id="2.30.42.10">
    <property type="match status" value="1"/>
</dbReference>
<dbReference type="Proteomes" id="UP000504612">
    <property type="component" value="Unplaced"/>
</dbReference>
<keyword evidence="5" id="KW-1185">Reference proteome</keyword>
<dbReference type="GO" id="GO:0005737">
    <property type="term" value="C:cytoplasm"/>
    <property type="evidence" value="ECO:0007669"/>
    <property type="project" value="TreeGrafter"/>
</dbReference>
<dbReference type="GO" id="GO:0043484">
    <property type="term" value="P:regulation of RNA splicing"/>
    <property type="evidence" value="ECO:0007669"/>
    <property type="project" value="TreeGrafter"/>
</dbReference>
<dbReference type="SMART" id="SM00228">
    <property type="entry name" value="PDZ"/>
    <property type="match status" value="1"/>
</dbReference>
<proteinExistence type="predicted"/>
<dbReference type="SUPFAM" id="SSF50156">
    <property type="entry name" value="PDZ domain-like"/>
    <property type="match status" value="1"/>
</dbReference>
<dbReference type="GeneID" id="113413665"/>
<dbReference type="GO" id="GO:0032287">
    <property type="term" value="P:peripheral nervous system myelin maintenance"/>
    <property type="evidence" value="ECO:0007669"/>
    <property type="project" value="TreeGrafter"/>
</dbReference>
<comment type="subcellular location">
    <subcellularLocation>
        <location evidence="1">Nucleus</location>
    </subcellularLocation>
</comment>
<feature type="compositionally biased region" description="Basic and acidic residues" evidence="3">
    <location>
        <begin position="2108"/>
        <end position="2125"/>
    </location>
</feature>
<dbReference type="FunFam" id="2.30.42.10:FF:000225">
    <property type="entry name" value="AHNAK2 isoform 1"/>
    <property type="match status" value="1"/>
</dbReference>
<dbReference type="InterPro" id="IPR052082">
    <property type="entry name" value="Myelin_sheath_structural"/>
</dbReference>
<evidence type="ECO:0000313" key="6">
    <source>
        <dbReference type="RefSeq" id="XP_026525892.1"/>
    </source>
</evidence>
<evidence type="ECO:0000313" key="5">
    <source>
        <dbReference type="Proteomes" id="UP000504612"/>
    </source>
</evidence>
<dbReference type="InterPro" id="IPR036034">
    <property type="entry name" value="PDZ_sf"/>
</dbReference>
<feature type="region of interest" description="Disordered" evidence="3">
    <location>
        <begin position="1491"/>
        <end position="1511"/>
    </location>
</feature>
<accession>A0A6J1U4M3</accession>